<keyword evidence="5 10" id="KW-0479">Metal-binding</keyword>
<organism evidence="11 12">
    <name type="scientific">Paenibacillus antarcticus</name>
    <dbReference type="NCBI Taxonomy" id="253703"/>
    <lineage>
        <taxon>Bacteria</taxon>
        <taxon>Bacillati</taxon>
        <taxon>Bacillota</taxon>
        <taxon>Bacilli</taxon>
        <taxon>Bacillales</taxon>
        <taxon>Paenibacillaceae</taxon>
        <taxon>Paenibacillus</taxon>
    </lineage>
</organism>
<dbReference type="SUPFAM" id="SSF56281">
    <property type="entry name" value="Metallo-hydrolase/oxidoreductase"/>
    <property type="match status" value="1"/>
</dbReference>
<evidence type="ECO:0000256" key="5">
    <source>
        <dbReference type="ARBA" id="ARBA00022723"/>
    </source>
</evidence>
<evidence type="ECO:0000256" key="10">
    <source>
        <dbReference type="HAMAP-Rule" id="MF_01818"/>
    </source>
</evidence>
<dbReference type="InterPro" id="IPR036866">
    <property type="entry name" value="RibonucZ/Hydroxyglut_hydro"/>
</dbReference>
<feature type="binding site" evidence="10">
    <location>
        <position position="211"/>
    </location>
    <ligand>
        <name>Zn(2+)</name>
        <dbReference type="ChEBI" id="CHEBI:29105"/>
        <label>1</label>
        <note>catalytic</note>
    </ligand>
</feature>
<dbReference type="RefSeq" id="WP_068652854.1">
    <property type="nucleotide sequence ID" value="NZ_CP043611.1"/>
</dbReference>
<keyword evidence="12" id="KW-1185">Reference proteome</keyword>
<comment type="cofactor">
    <cofactor evidence="10">
        <name>Zn(2+)</name>
        <dbReference type="ChEBI" id="CHEBI:29105"/>
    </cofactor>
    <text evidence="10">Binds 2 Zn(2+) ions.</text>
</comment>
<dbReference type="Proteomes" id="UP000077355">
    <property type="component" value="Unassembled WGS sequence"/>
</dbReference>
<comment type="similarity">
    <text evidence="10">Belongs to the RNase Z family.</text>
</comment>
<dbReference type="EC" id="3.1.26.11" evidence="2 10"/>
<feature type="binding site" evidence="10">
    <location>
        <position position="65"/>
    </location>
    <ligand>
        <name>Zn(2+)</name>
        <dbReference type="ChEBI" id="CHEBI:29105"/>
        <label>1</label>
        <note>catalytic</note>
    </ligand>
</feature>
<dbReference type="GO" id="GO:0008270">
    <property type="term" value="F:zinc ion binding"/>
    <property type="evidence" value="ECO:0007669"/>
    <property type="project" value="UniProtKB-UniRule"/>
</dbReference>
<evidence type="ECO:0000256" key="9">
    <source>
        <dbReference type="ARBA" id="ARBA00057812"/>
    </source>
</evidence>
<dbReference type="Gene3D" id="3.60.15.10">
    <property type="entry name" value="Ribonuclease Z/Hydroxyacylglutathione hydrolase-like"/>
    <property type="match status" value="1"/>
</dbReference>
<evidence type="ECO:0000256" key="4">
    <source>
        <dbReference type="ARBA" id="ARBA00022722"/>
    </source>
</evidence>
<dbReference type="GO" id="GO:0042781">
    <property type="term" value="F:3'-tRNA processing endoribonuclease activity"/>
    <property type="evidence" value="ECO:0007669"/>
    <property type="project" value="UniProtKB-UniRule"/>
</dbReference>
<dbReference type="InterPro" id="IPR013471">
    <property type="entry name" value="RNase_Z/BN"/>
</dbReference>
<sequence>MELLFLGTNAGVPTLQRNVTSIALRLFEERRSFWLFDCGEATQHQILRSPLKLSKLEKIFITHLHGDHLFGLPGLLASRNNQGGTSPLTVYGPHGIKEFLDTTMKLSQSRVDYVLEVVEHEGGIIFEDKGFVVESRLLEHRIDSYGYRVTEKDRTGSLNQTLLESHGIRPGPMYGKLKSGESIELENGTVLRPEDVLGQPKKGRIVTILGDTRPCPAVVILAQGADMLIHEATFLHEMVETAHEYYHSTAVQAANAAKEAEAKQLVLTHFSSRYKDMEQLGQLLEEAKEIFPNTMLAEEFHILPIERIQ</sequence>
<evidence type="ECO:0000256" key="8">
    <source>
        <dbReference type="ARBA" id="ARBA00022833"/>
    </source>
</evidence>
<feature type="binding site" evidence="10">
    <location>
        <position position="269"/>
    </location>
    <ligand>
        <name>Zn(2+)</name>
        <dbReference type="ChEBI" id="CHEBI:29105"/>
        <label>2</label>
        <note>catalytic</note>
    </ligand>
</feature>
<comment type="function">
    <text evidence="9 10">Zinc phosphodiesterase, which displays some tRNA 3'-processing endonuclease activity. Probably involved in tRNA maturation, by removing a 3'-trailer from precursor tRNA.</text>
</comment>
<keyword evidence="7 10" id="KW-0378">Hydrolase</keyword>
<comment type="catalytic activity">
    <reaction evidence="10">
        <text>Endonucleolytic cleavage of RNA, removing extra 3' nucleotides from tRNA precursor, generating 3' termini of tRNAs. A 3'-hydroxy group is left at the tRNA terminus and a 5'-phosphoryl group is left at the trailer molecule.</text>
        <dbReference type="EC" id="3.1.26.11"/>
    </reaction>
</comment>
<keyword evidence="8 10" id="KW-0862">Zinc</keyword>
<dbReference type="PANTHER" id="PTHR46018:SF2">
    <property type="entry name" value="ZINC PHOSPHODIESTERASE ELAC PROTEIN 1"/>
    <property type="match status" value="1"/>
</dbReference>
<protein>
    <recommendedName>
        <fullName evidence="2 10">Ribonuclease Z</fullName>
        <shortName evidence="10">RNase Z</shortName>
        <ecNumber evidence="2 10">3.1.26.11</ecNumber>
    </recommendedName>
    <alternativeName>
        <fullName evidence="10">tRNA 3 endonuclease</fullName>
    </alternativeName>
    <alternativeName>
        <fullName evidence="10">tRNase Z</fullName>
    </alternativeName>
</protein>
<evidence type="ECO:0000313" key="12">
    <source>
        <dbReference type="Proteomes" id="UP000077355"/>
    </source>
</evidence>
<feature type="binding site" evidence="10">
    <location>
        <position position="140"/>
    </location>
    <ligand>
        <name>Zn(2+)</name>
        <dbReference type="ChEBI" id="CHEBI:29105"/>
        <label>1</label>
        <note>catalytic</note>
    </ligand>
</feature>
<evidence type="ECO:0000313" key="11">
    <source>
        <dbReference type="EMBL" id="OAB41264.1"/>
    </source>
</evidence>
<keyword evidence="6 10" id="KW-0255">Endonuclease</keyword>
<dbReference type="AlphaFoldDB" id="A0A168JY91"/>
<dbReference type="CDD" id="cd07717">
    <property type="entry name" value="RNaseZ_ZiPD-like_MBL-fold"/>
    <property type="match status" value="1"/>
</dbReference>
<dbReference type="HAMAP" id="MF_01818">
    <property type="entry name" value="RNase_Z_BN"/>
    <property type="match status" value="1"/>
</dbReference>
<feature type="binding site" evidence="10">
    <location>
        <position position="68"/>
    </location>
    <ligand>
        <name>Zn(2+)</name>
        <dbReference type="ChEBI" id="CHEBI:29105"/>
        <label>2</label>
        <note>catalytic</note>
    </ligand>
</feature>
<gene>
    <name evidence="10" type="primary">rnz</name>
    <name evidence="11" type="ORF">PBAT_22205</name>
</gene>
<feature type="binding site" evidence="10">
    <location>
        <position position="211"/>
    </location>
    <ligand>
        <name>Zn(2+)</name>
        <dbReference type="ChEBI" id="CHEBI:29105"/>
        <label>2</label>
        <note>catalytic</note>
    </ligand>
</feature>
<evidence type="ECO:0000256" key="3">
    <source>
        <dbReference type="ARBA" id="ARBA00022694"/>
    </source>
</evidence>
<feature type="active site" description="Proton acceptor" evidence="10">
    <location>
        <position position="67"/>
    </location>
</feature>
<keyword evidence="3 10" id="KW-0819">tRNA processing</keyword>
<dbReference type="NCBIfam" id="TIGR02651">
    <property type="entry name" value="RNase_Z"/>
    <property type="match status" value="1"/>
</dbReference>
<dbReference type="Pfam" id="PF23023">
    <property type="entry name" value="Anti-Pycsar_Apyc1"/>
    <property type="match status" value="1"/>
</dbReference>
<evidence type="ECO:0000256" key="6">
    <source>
        <dbReference type="ARBA" id="ARBA00022759"/>
    </source>
</evidence>
<dbReference type="GO" id="GO:0042802">
    <property type="term" value="F:identical protein binding"/>
    <property type="evidence" value="ECO:0007669"/>
    <property type="project" value="UniProtKB-ARBA"/>
</dbReference>
<evidence type="ECO:0000256" key="2">
    <source>
        <dbReference type="ARBA" id="ARBA00012477"/>
    </source>
</evidence>
<feature type="binding site" evidence="10">
    <location>
        <position position="63"/>
    </location>
    <ligand>
        <name>Zn(2+)</name>
        <dbReference type="ChEBI" id="CHEBI:29105"/>
        <label>1</label>
        <note>catalytic</note>
    </ligand>
</feature>
<feature type="binding site" evidence="10">
    <location>
        <position position="67"/>
    </location>
    <ligand>
        <name>Zn(2+)</name>
        <dbReference type="ChEBI" id="CHEBI:29105"/>
        <label>2</label>
        <note>catalytic</note>
    </ligand>
</feature>
<dbReference type="EMBL" id="LVJI01000048">
    <property type="protein sequence ID" value="OAB41264.1"/>
    <property type="molecule type" value="Genomic_DNA"/>
</dbReference>
<dbReference type="PANTHER" id="PTHR46018">
    <property type="entry name" value="ZINC PHOSPHODIESTERASE ELAC PROTEIN 1"/>
    <property type="match status" value="1"/>
</dbReference>
<proteinExistence type="inferred from homology"/>
<comment type="subunit">
    <text evidence="1 10">Homodimer.</text>
</comment>
<reference evidence="11 12" key="1">
    <citation type="submission" date="2016-03" db="EMBL/GenBank/DDBJ databases">
        <title>Draft genome sequence of Paenibacillus antarcticus CECT 5836.</title>
        <authorList>
            <person name="Shin S.-K."/>
            <person name="Yi H."/>
        </authorList>
    </citation>
    <scope>NUCLEOTIDE SEQUENCE [LARGE SCALE GENOMIC DNA]</scope>
    <source>
        <strain evidence="11 12">CECT 5836</strain>
    </source>
</reference>
<keyword evidence="4 10" id="KW-0540">Nuclease</keyword>
<dbReference type="NCBIfam" id="NF000801">
    <property type="entry name" value="PRK00055.1-3"/>
    <property type="match status" value="1"/>
</dbReference>
<dbReference type="OrthoDB" id="9800940at2"/>
<evidence type="ECO:0000256" key="7">
    <source>
        <dbReference type="ARBA" id="ARBA00022801"/>
    </source>
</evidence>
<comment type="caution">
    <text evidence="11">The sequence shown here is derived from an EMBL/GenBank/DDBJ whole genome shotgun (WGS) entry which is preliminary data.</text>
</comment>
<dbReference type="FunFam" id="3.60.15.10:FF:000002">
    <property type="entry name" value="Ribonuclease Z"/>
    <property type="match status" value="1"/>
</dbReference>
<evidence type="ECO:0000256" key="1">
    <source>
        <dbReference type="ARBA" id="ARBA00011738"/>
    </source>
</evidence>
<accession>A0A168JY91</accession>
<name>A0A168JY91_9BACL</name>